<accession>A0AAE0FKF2</accession>
<organism evidence="3 4">
    <name type="scientific">Cymbomonas tetramitiformis</name>
    <dbReference type="NCBI Taxonomy" id="36881"/>
    <lineage>
        <taxon>Eukaryota</taxon>
        <taxon>Viridiplantae</taxon>
        <taxon>Chlorophyta</taxon>
        <taxon>Pyramimonadophyceae</taxon>
        <taxon>Pyramimonadales</taxon>
        <taxon>Pyramimonadaceae</taxon>
        <taxon>Cymbomonas</taxon>
    </lineage>
</organism>
<proteinExistence type="predicted"/>
<dbReference type="AlphaFoldDB" id="A0AAE0FKF2"/>
<dbReference type="Proteomes" id="UP001190700">
    <property type="component" value="Unassembled WGS sequence"/>
</dbReference>
<protein>
    <submittedName>
        <fullName evidence="3">Uncharacterized protein</fullName>
    </submittedName>
</protein>
<dbReference type="EMBL" id="LGRX02016978">
    <property type="protein sequence ID" value="KAK3261329.1"/>
    <property type="molecule type" value="Genomic_DNA"/>
</dbReference>
<gene>
    <name evidence="3" type="ORF">CYMTET_29758</name>
</gene>
<feature type="non-terminal residue" evidence="3">
    <location>
        <position position="1"/>
    </location>
</feature>
<evidence type="ECO:0000313" key="4">
    <source>
        <dbReference type="Proteomes" id="UP001190700"/>
    </source>
</evidence>
<keyword evidence="2" id="KW-0812">Transmembrane</keyword>
<evidence type="ECO:0000256" key="1">
    <source>
        <dbReference type="SAM" id="MobiDB-lite"/>
    </source>
</evidence>
<keyword evidence="2" id="KW-1133">Transmembrane helix</keyword>
<name>A0AAE0FKF2_9CHLO</name>
<feature type="transmembrane region" description="Helical" evidence="2">
    <location>
        <begin position="20"/>
        <end position="38"/>
    </location>
</feature>
<reference evidence="3 4" key="1">
    <citation type="journal article" date="2015" name="Genome Biol. Evol.">
        <title>Comparative Genomics of a Bacterivorous Green Alga Reveals Evolutionary Causalities and Consequences of Phago-Mixotrophic Mode of Nutrition.</title>
        <authorList>
            <person name="Burns J.A."/>
            <person name="Paasch A."/>
            <person name="Narechania A."/>
            <person name="Kim E."/>
        </authorList>
    </citation>
    <scope>NUCLEOTIDE SEQUENCE [LARGE SCALE GENOMIC DNA]</scope>
    <source>
        <strain evidence="3 4">PLY_AMNH</strain>
    </source>
</reference>
<evidence type="ECO:0000313" key="3">
    <source>
        <dbReference type="EMBL" id="KAK3261329.1"/>
    </source>
</evidence>
<sequence length="228" mass="25080">YPSSPELVTTDADIAAHPPFTEALVNFLSMGVVIFALGRMMRSYRLEMTIITMPEILREVAQRKLQTRSLTFIKQGGILNSEAWNQRYSTLAPFLADVARSVLDDIALAVMDSLIIEDQLDLQNPARWEVNHPGSTAMQHIITVATKLERSEALTAARTSPTPAPAARNHAWMNGRSSSRLNAVQEAGEEDDVDPGTAHESATLCAPVGRIDQPPRVLRMQLGFPFMG</sequence>
<keyword evidence="4" id="KW-1185">Reference proteome</keyword>
<feature type="region of interest" description="Disordered" evidence="1">
    <location>
        <begin position="178"/>
        <end position="199"/>
    </location>
</feature>
<keyword evidence="2" id="KW-0472">Membrane</keyword>
<evidence type="ECO:0000256" key="2">
    <source>
        <dbReference type="SAM" id="Phobius"/>
    </source>
</evidence>
<comment type="caution">
    <text evidence="3">The sequence shown here is derived from an EMBL/GenBank/DDBJ whole genome shotgun (WGS) entry which is preliminary data.</text>
</comment>